<comment type="subcellular location">
    <subcellularLocation>
        <location evidence="1">Cell junction</location>
    </subcellularLocation>
    <subcellularLocation>
        <location evidence="2">Cytoplasm</location>
        <location evidence="2">Cytoskeleton</location>
        <location evidence="2">Microtubule organizing center</location>
        <location evidence="2">Centrosome</location>
    </subcellularLocation>
</comment>
<organism evidence="11 12">
    <name type="scientific">Laccaria amethystina LaAM-08-1</name>
    <dbReference type="NCBI Taxonomy" id="1095629"/>
    <lineage>
        <taxon>Eukaryota</taxon>
        <taxon>Fungi</taxon>
        <taxon>Dikarya</taxon>
        <taxon>Basidiomycota</taxon>
        <taxon>Agaricomycotina</taxon>
        <taxon>Agaricomycetes</taxon>
        <taxon>Agaricomycetidae</taxon>
        <taxon>Agaricales</taxon>
        <taxon>Agaricineae</taxon>
        <taxon>Hydnangiaceae</taxon>
        <taxon>Laccaria</taxon>
    </lineage>
</organism>
<feature type="region of interest" description="Disordered" evidence="10">
    <location>
        <begin position="461"/>
        <end position="494"/>
    </location>
</feature>
<sequence length="837" mass="90457">MAVTPKKLVHWDVNNVSISDFASPSLQNGSMESIMLSTSSLEFINSQLVAHGFTTNPGLSLDGTSADDAQRVVKCLLGMLGQRVEDMERTEELTTKLRTLSYDHERLMSMHRTAMERAANAERETNLHKSRLTTALRSLQTSEHAHKQTTAELQRIRTNLQGVRATAQAELKKKEKDIERMTEKWQKLSDAQLKLTPSGMRCANAAVVDGSEVLGKGQGFLEVALEQAEQAREQLGVENLHLRKLVLRAMNEMQLVLHKARSCLSEKEIEEPVLFTLTTLFPMSPATMAADKIASVIEGLQESLTALSSRALNPPTPNSVPQLPTGEIERLQGIITALKEELVRSQKQSMAHAVETQAMFDKFAEDHRLATNDIGDMSVELMSVPLRDQEKDRLDKIRLELDLERQKFTEAAIKLGREKAMMEAERIKFLDEKRSWQVEIMLADLPPTPAPASPVRQSITYKSISPMKSPRKSPRKSPAKINVGKASPRKMTRVSCRSLASPVKVVPAYETEVIPPPLPAPTFLKPLASSLLPSSFVLPPPSPHASLPTRPALPPAIPISPPEASSSSSVTNLIPSSSSSSSESTAPSTPPAARRPFPVAKPLAQRMMHAYSPAKPSPLSRILMLADSPTSINLSHVVEGDSSGLGVVREEDESGGGLGYGSASLLPPVPQEEQMSLAAELGVESPPDTPLQEKKVERNVQNKGGALPGKGRVFFPEPKKSTSIAPSTVAKGKAKAEVPKSNAGTRGRTVLEKEKENSDNSKSTKATVTGKVSPPTGPVESRKKAADAKPNASTSNKLAFGAGRGRVSKAPAGRGGGPRRVLVDSVDAPPIGKGWRG</sequence>
<feature type="region of interest" description="Disordered" evidence="10">
    <location>
        <begin position="541"/>
        <end position="596"/>
    </location>
</feature>
<reference evidence="11 12" key="1">
    <citation type="submission" date="2014-04" db="EMBL/GenBank/DDBJ databases">
        <authorList>
            <consortium name="DOE Joint Genome Institute"/>
            <person name="Kuo A."/>
            <person name="Kohler A."/>
            <person name="Nagy L.G."/>
            <person name="Floudas D."/>
            <person name="Copeland A."/>
            <person name="Barry K.W."/>
            <person name="Cichocki N."/>
            <person name="Veneault-Fourrey C."/>
            <person name="LaButti K."/>
            <person name="Lindquist E.A."/>
            <person name="Lipzen A."/>
            <person name="Lundell T."/>
            <person name="Morin E."/>
            <person name="Murat C."/>
            <person name="Sun H."/>
            <person name="Tunlid A."/>
            <person name="Henrissat B."/>
            <person name="Grigoriev I.V."/>
            <person name="Hibbett D.S."/>
            <person name="Martin F."/>
            <person name="Nordberg H.P."/>
            <person name="Cantor M.N."/>
            <person name="Hua S.X."/>
        </authorList>
    </citation>
    <scope>NUCLEOTIDE SEQUENCE [LARGE SCALE GENOMIC DNA]</scope>
    <source>
        <strain evidence="11 12">LaAM-08-1</strain>
    </source>
</reference>
<comment type="similarity">
    <text evidence="3">Belongs to the ADIP family.</text>
</comment>
<feature type="compositionally biased region" description="Basic residues" evidence="10">
    <location>
        <begin position="469"/>
        <end position="478"/>
    </location>
</feature>
<keyword evidence="8" id="KW-0206">Cytoskeleton</keyword>
<evidence type="ECO:0000256" key="10">
    <source>
        <dbReference type="SAM" id="MobiDB-lite"/>
    </source>
</evidence>
<dbReference type="GO" id="GO:0036064">
    <property type="term" value="C:ciliary basal body"/>
    <property type="evidence" value="ECO:0007669"/>
    <property type="project" value="TreeGrafter"/>
</dbReference>
<evidence type="ECO:0000256" key="5">
    <source>
        <dbReference type="ARBA" id="ARBA00022889"/>
    </source>
</evidence>
<feature type="compositionally biased region" description="Pro residues" evidence="10">
    <location>
        <begin position="551"/>
        <end position="561"/>
    </location>
</feature>
<evidence type="ECO:0000256" key="6">
    <source>
        <dbReference type="ARBA" id="ARBA00022949"/>
    </source>
</evidence>
<evidence type="ECO:0000256" key="1">
    <source>
        <dbReference type="ARBA" id="ARBA00004282"/>
    </source>
</evidence>
<keyword evidence="5" id="KW-0130">Cell adhesion</keyword>
<evidence type="ECO:0000256" key="7">
    <source>
        <dbReference type="ARBA" id="ARBA00023054"/>
    </source>
</evidence>
<dbReference type="Proteomes" id="UP000054477">
    <property type="component" value="Unassembled WGS sequence"/>
</dbReference>
<gene>
    <name evidence="11" type="ORF">K443DRAFT_92836</name>
</gene>
<dbReference type="EMBL" id="KN838568">
    <property type="protein sequence ID" value="KIK04559.1"/>
    <property type="molecule type" value="Genomic_DNA"/>
</dbReference>
<keyword evidence="4" id="KW-0963">Cytoplasm</keyword>
<evidence type="ECO:0000256" key="4">
    <source>
        <dbReference type="ARBA" id="ARBA00022490"/>
    </source>
</evidence>
<dbReference type="STRING" id="1095629.A0A0C9XSC6"/>
<feature type="compositionally biased region" description="Low complexity" evidence="10">
    <location>
        <begin position="562"/>
        <end position="587"/>
    </location>
</feature>
<evidence type="ECO:0000256" key="8">
    <source>
        <dbReference type="ARBA" id="ARBA00023212"/>
    </source>
</evidence>
<keyword evidence="6" id="KW-0965">Cell junction</keyword>
<dbReference type="InterPro" id="IPR052300">
    <property type="entry name" value="Adhesion_Centrosome_assoc"/>
</dbReference>
<dbReference type="GO" id="GO:0007155">
    <property type="term" value="P:cell adhesion"/>
    <property type="evidence" value="ECO:0007669"/>
    <property type="project" value="UniProtKB-KW"/>
</dbReference>
<feature type="compositionally biased region" description="Basic and acidic residues" evidence="10">
    <location>
        <begin position="749"/>
        <end position="759"/>
    </location>
</feature>
<keyword evidence="7 9" id="KW-0175">Coiled coil</keyword>
<dbReference type="PANTHER" id="PTHR46507">
    <property type="entry name" value="AFADIN- AND ALPHA-ACTININ-BINDING PROTEIN"/>
    <property type="match status" value="1"/>
</dbReference>
<evidence type="ECO:0000256" key="3">
    <source>
        <dbReference type="ARBA" id="ARBA00009291"/>
    </source>
</evidence>
<feature type="compositionally biased region" description="Basic and acidic residues" evidence="10">
    <location>
        <begin position="691"/>
        <end position="700"/>
    </location>
</feature>
<evidence type="ECO:0000256" key="2">
    <source>
        <dbReference type="ARBA" id="ARBA00004300"/>
    </source>
</evidence>
<dbReference type="HOGENOM" id="CLU_016779_0_0_1"/>
<evidence type="ECO:0000313" key="11">
    <source>
        <dbReference type="EMBL" id="KIK04559.1"/>
    </source>
</evidence>
<dbReference type="Pfam" id="PF11559">
    <property type="entry name" value="ADIP"/>
    <property type="match status" value="1"/>
</dbReference>
<name>A0A0C9XSC6_9AGAR</name>
<evidence type="ECO:0008006" key="13">
    <source>
        <dbReference type="Google" id="ProtNLM"/>
    </source>
</evidence>
<dbReference type="InterPro" id="IPR021622">
    <property type="entry name" value="Afadin/alpha-actinin-bd"/>
</dbReference>
<accession>A0A0C9XSC6</accession>
<keyword evidence="12" id="KW-1185">Reference proteome</keyword>
<feature type="coiled-coil region" evidence="9">
    <location>
        <begin position="157"/>
        <end position="191"/>
    </location>
</feature>
<evidence type="ECO:0000256" key="9">
    <source>
        <dbReference type="SAM" id="Coils"/>
    </source>
</evidence>
<feature type="region of interest" description="Disordered" evidence="10">
    <location>
        <begin position="682"/>
        <end position="837"/>
    </location>
</feature>
<dbReference type="AlphaFoldDB" id="A0A0C9XSC6"/>
<dbReference type="OrthoDB" id="312015at2759"/>
<dbReference type="PANTHER" id="PTHR46507:SF4">
    <property type="entry name" value="SSX FAMILY MEMBER 2 INTERACTING PROTEIN"/>
    <property type="match status" value="1"/>
</dbReference>
<reference evidence="12" key="2">
    <citation type="submission" date="2015-01" db="EMBL/GenBank/DDBJ databases">
        <title>Evolutionary Origins and Diversification of the Mycorrhizal Mutualists.</title>
        <authorList>
            <consortium name="DOE Joint Genome Institute"/>
            <consortium name="Mycorrhizal Genomics Consortium"/>
            <person name="Kohler A."/>
            <person name="Kuo A."/>
            <person name="Nagy L.G."/>
            <person name="Floudas D."/>
            <person name="Copeland A."/>
            <person name="Barry K.W."/>
            <person name="Cichocki N."/>
            <person name="Veneault-Fourrey C."/>
            <person name="LaButti K."/>
            <person name="Lindquist E.A."/>
            <person name="Lipzen A."/>
            <person name="Lundell T."/>
            <person name="Morin E."/>
            <person name="Murat C."/>
            <person name="Riley R."/>
            <person name="Ohm R."/>
            <person name="Sun H."/>
            <person name="Tunlid A."/>
            <person name="Henrissat B."/>
            <person name="Grigoriev I.V."/>
            <person name="Hibbett D.S."/>
            <person name="Martin F."/>
        </authorList>
    </citation>
    <scope>NUCLEOTIDE SEQUENCE [LARGE SCALE GENOMIC DNA]</scope>
    <source>
        <strain evidence="12">LaAM-08-1</strain>
    </source>
</reference>
<dbReference type="GO" id="GO:0035735">
    <property type="term" value="P:intraciliary transport involved in cilium assembly"/>
    <property type="evidence" value="ECO:0007669"/>
    <property type="project" value="TreeGrafter"/>
</dbReference>
<proteinExistence type="inferred from homology"/>
<protein>
    <recommendedName>
        <fullName evidence="13">Afadin and alpha-actinin-binding-domain-containing protein</fullName>
    </recommendedName>
</protein>
<evidence type="ECO:0000313" key="12">
    <source>
        <dbReference type="Proteomes" id="UP000054477"/>
    </source>
</evidence>